<dbReference type="OMA" id="VVYCKHS"/>
<dbReference type="Gene3D" id="3.30.40.100">
    <property type="match status" value="1"/>
</dbReference>
<keyword evidence="2" id="KW-0863">Zinc-finger</keyword>
<dbReference type="InterPro" id="IPR055300">
    <property type="entry name" value="CWZF3/5/7"/>
</dbReference>
<feature type="compositionally biased region" description="Low complexity" evidence="4">
    <location>
        <begin position="755"/>
        <end position="769"/>
    </location>
</feature>
<evidence type="ECO:0000313" key="7">
    <source>
        <dbReference type="EMBL" id="WOH08421.1"/>
    </source>
</evidence>
<feature type="region of interest" description="Disordered" evidence="4">
    <location>
        <begin position="716"/>
        <end position="808"/>
    </location>
</feature>
<protein>
    <recommendedName>
        <fullName evidence="5">CW-type domain-containing protein</fullName>
    </recommendedName>
</protein>
<dbReference type="Pfam" id="PF07496">
    <property type="entry name" value="zf-CW"/>
    <property type="match status" value="1"/>
</dbReference>
<accession>A0A164TEM2</accession>
<dbReference type="PANTHER" id="PTHR46524">
    <property type="entry name" value="CW-TYPE ZINC FINGER"/>
    <property type="match status" value="1"/>
</dbReference>
<evidence type="ECO:0000313" key="6">
    <source>
        <dbReference type="EMBL" id="KZM87426.1"/>
    </source>
</evidence>
<evidence type="ECO:0000256" key="1">
    <source>
        <dbReference type="ARBA" id="ARBA00022723"/>
    </source>
</evidence>
<keyword evidence="3" id="KW-0862">Zinc</keyword>
<feature type="compositionally biased region" description="Basic and acidic residues" evidence="4">
    <location>
        <begin position="159"/>
        <end position="174"/>
    </location>
</feature>
<evidence type="ECO:0000313" key="8">
    <source>
        <dbReference type="Proteomes" id="UP000077755"/>
    </source>
</evidence>
<proteinExistence type="predicted"/>
<feature type="region of interest" description="Disordered" evidence="4">
    <location>
        <begin position="151"/>
        <end position="177"/>
    </location>
</feature>
<sequence>MAESELEEGEAGCYYKDHVDVDDKTTFDKDLSYIDEKLQDVLGHFQKYFEDGVIVESRGAAFGGYGSFLPMHQRSPSVRSDPKTPQISQNCDRPKSPNNLHLEGVPKNSLVPSKVPPSFKDGNTPLALPLHDQKAASVDGTTKLDSNLLRPQAAATVPARHESSSKKPGDQTDHKRIRLRIKVRSDSSAQKNAAIYSGLGLTSPSSPTVNSPKDSGRDPSESYSTPVESPSKILQCMTSFPDTGAMLLSPLHPSLLDLTAQKNRHANTKLYIPIKVQRNDSAVSVDNSASKAIKDRKRKLVGGTGTVEEANYGVGVNYVSNTISPAQKHKKLEPPEEKQQSSSDFKLKSLSSPACNSGESSNCVFRINQAKREAKKDVPPKKRILKKDWVEDRICEESVKLKNGRDGAKYDQQESKSGLMEGIRVHGTKSSEKNISDDLIVPGRAKGDKIYNLSKDELDASKREKDTNTNVNNHPKQKVGPICTQNKDDRLGQIEGLKKLPLQDKTKLKGRQSDSQLTSHLINKRLTSDNILRSKKRLQKNVAKLPAGNEDMHDLRFQRSANKMDPLERSLLNCVRKDLNTETCKKKDATDDIVHSQGQASESVDEWVQCDSCDTWRLLPHGIKSEQLPDNWLCSMLDWLPGMNRCDISEDETTNAVLALRQPALPLPKSDRFESHVDQLATGVSSTDVPSFNQNLGIHATRSLGKKKDTAKEISTAVSSSGVLQTSSLRKNSRENMKSRFINDMKKPLSKANLISESSKCPDISSDSSLGRSGCKQIDEGAPKPKRLKLKRDSDQSGYRTSRRVTTEGAVLNEEHRNSLKCGIFARMGVGSSAGLAQSATSNSAQTHSEHLYAKDGKFEVSNRLPMSMKTVRDSCQGISGSGSMGIEKYNEGHGMKRKLQDRQDSQDNLETFCSEKNLPAGDYVKEMKPLVSVTEGQESSACRGDDKLNKKGKVTRIILSGSRDSLTARNGRQQQKISTSCKPKLTLDDLAKLKKDLGCEQLSAAATSSSSKVSGSHKRSSYQKVVSPVESVCSSPLRSSNLAKVSLARKGSLGNDCANTCAGGPRQFLEQGSKLDRNQIGVGSRGEVSGVFQAESLSFPKLECQDHDVSGEADSSVKPVYNYNSKNLLTNNEDTLTQHQHCLTDVHSLNDHQIGERRNTIHVVRNDTFLRIPGVDSSLLSEDINKSSYNAEKINMKPSGILSDQGVKPNNDEDTVLRHSGYSQGDTKVKMSAQNCSSEKSVDLCRLDKRSIHDDKSWDDFTKPSNLTRLELRHEKKEAHPQPAGKPETPTHVRQPASLYLKGSGLDTSSSIECRGVSKVLQQHKNSVHQNGAHQVECNHAVDQSSYGDIGKSKTVKGYNGGQAANDVLREAEDLKGHADHLKKSGFSFDGIMANFQAALKSLLGASLLESALSKSGRSNCGEIPQVQIYSSSAKLFETCAQDFGKHDEMYAAALAYKCTEVAYLRSLYCKTYIADKDRSDLQATLQMLPQGESPSSSASDVDSLYNQVTMDKTALFRGMASNAANHVTFVQNRHTIIRLLQYTHDMSLAMEASQKSHVAFESANEIFKANSGATAVKRVLDSSFQDIEEFTRLVRLANEAICSSHI</sequence>
<feature type="region of interest" description="Disordered" evidence="4">
    <location>
        <begin position="326"/>
        <end position="359"/>
    </location>
</feature>
<feature type="region of interest" description="Disordered" evidence="4">
    <location>
        <begin position="196"/>
        <end position="230"/>
    </location>
</feature>
<evidence type="ECO:0000259" key="5">
    <source>
        <dbReference type="PROSITE" id="PS51050"/>
    </source>
</evidence>
<name>A0A164TEM2_DAUCS</name>
<dbReference type="PANTHER" id="PTHR46524:SF12">
    <property type="entry name" value="CW-TYPE DOMAIN-CONTAINING PROTEIN"/>
    <property type="match status" value="1"/>
</dbReference>
<feature type="compositionally biased region" description="Low complexity" evidence="4">
    <location>
        <begin position="340"/>
        <end position="352"/>
    </location>
</feature>
<dbReference type="EMBL" id="LNRQ01000007">
    <property type="protein sequence ID" value="KZM87426.1"/>
    <property type="molecule type" value="Genomic_DNA"/>
</dbReference>
<dbReference type="InterPro" id="IPR011124">
    <property type="entry name" value="Znf_CW"/>
</dbReference>
<evidence type="ECO:0000256" key="2">
    <source>
        <dbReference type="ARBA" id="ARBA00022771"/>
    </source>
</evidence>
<dbReference type="Pfam" id="PF24756">
    <property type="entry name" value="THD_CWZF3-5-7"/>
    <property type="match status" value="1"/>
</dbReference>
<feature type="compositionally biased region" description="Polar residues" evidence="4">
    <location>
        <begin position="716"/>
        <end position="730"/>
    </location>
</feature>
<feature type="compositionally biased region" description="Polar residues" evidence="4">
    <location>
        <begin position="200"/>
        <end position="213"/>
    </location>
</feature>
<feature type="compositionally biased region" description="Basic and acidic residues" evidence="4">
    <location>
        <begin position="456"/>
        <end position="467"/>
    </location>
</feature>
<dbReference type="OrthoDB" id="757982at2759"/>
<reference evidence="6" key="1">
    <citation type="journal article" date="2016" name="Nat. Genet.">
        <title>A high-quality carrot genome assembly provides new insights into carotenoid accumulation and asterid genome evolution.</title>
        <authorList>
            <person name="Iorizzo M."/>
            <person name="Ellison S."/>
            <person name="Senalik D."/>
            <person name="Zeng P."/>
            <person name="Satapoomin P."/>
            <person name="Huang J."/>
            <person name="Bowman M."/>
            <person name="Iovene M."/>
            <person name="Sanseverino W."/>
            <person name="Cavagnaro P."/>
            <person name="Yildiz M."/>
            <person name="Macko-Podgorni A."/>
            <person name="Moranska E."/>
            <person name="Grzebelus E."/>
            <person name="Grzebelus D."/>
            <person name="Ashrafi H."/>
            <person name="Zheng Z."/>
            <person name="Cheng S."/>
            <person name="Spooner D."/>
            <person name="Van Deynze A."/>
            <person name="Simon P."/>
        </authorList>
    </citation>
    <scope>NUCLEOTIDE SEQUENCE [LARGE SCALE GENOMIC DNA]</scope>
    <source>
        <tissue evidence="6">Leaf</tissue>
    </source>
</reference>
<feature type="compositionally biased region" description="Polar residues" evidence="4">
    <location>
        <begin position="74"/>
        <end position="99"/>
    </location>
</feature>
<evidence type="ECO:0000256" key="4">
    <source>
        <dbReference type="SAM" id="MobiDB-lite"/>
    </source>
</evidence>
<keyword evidence="1" id="KW-0479">Metal-binding</keyword>
<feature type="compositionally biased region" description="Basic and acidic residues" evidence="4">
    <location>
        <begin position="732"/>
        <end position="747"/>
    </location>
</feature>
<keyword evidence="8" id="KW-1185">Reference proteome</keyword>
<dbReference type="STRING" id="79200.A0A164TEM2"/>
<dbReference type="EMBL" id="CP093349">
    <property type="protein sequence ID" value="WOH08421.1"/>
    <property type="molecule type" value="Genomic_DNA"/>
</dbReference>
<dbReference type="Gramene" id="KZM87426">
    <property type="protein sequence ID" value="KZM87426"/>
    <property type="gene ID" value="DCAR_024560"/>
</dbReference>
<dbReference type="InterPro" id="IPR056406">
    <property type="entry name" value="THD_CWZF3/5/7"/>
</dbReference>
<dbReference type="Proteomes" id="UP000077755">
    <property type="component" value="Chromosome 7"/>
</dbReference>
<feature type="region of interest" description="Disordered" evidence="4">
    <location>
        <begin position="74"/>
        <end position="127"/>
    </location>
</feature>
<dbReference type="PROSITE" id="PS51050">
    <property type="entry name" value="ZF_CW"/>
    <property type="match status" value="1"/>
</dbReference>
<feature type="domain" description="CW-type" evidence="5">
    <location>
        <begin position="601"/>
        <end position="654"/>
    </location>
</feature>
<evidence type="ECO:0000256" key="3">
    <source>
        <dbReference type="ARBA" id="ARBA00022833"/>
    </source>
</evidence>
<dbReference type="GO" id="GO:0008270">
    <property type="term" value="F:zinc ion binding"/>
    <property type="evidence" value="ECO:0007669"/>
    <property type="project" value="UniProtKB-KW"/>
</dbReference>
<feature type="region of interest" description="Disordered" evidence="4">
    <location>
        <begin position="1276"/>
        <end position="1297"/>
    </location>
</feature>
<feature type="region of interest" description="Disordered" evidence="4">
    <location>
        <begin position="456"/>
        <end position="484"/>
    </location>
</feature>
<reference evidence="7" key="2">
    <citation type="submission" date="2022-03" db="EMBL/GenBank/DDBJ databases">
        <title>Draft title - Genomic analysis of global carrot germplasm unveils the trajectory of domestication and the origin of high carotenoid orange carrot.</title>
        <authorList>
            <person name="Iorizzo M."/>
            <person name="Ellison S."/>
            <person name="Senalik D."/>
            <person name="Macko-Podgorni A."/>
            <person name="Grzebelus D."/>
            <person name="Bostan H."/>
            <person name="Rolling W."/>
            <person name="Curaba J."/>
            <person name="Simon P."/>
        </authorList>
    </citation>
    <scope>NUCLEOTIDE SEQUENCE</scope>
    <source>
        <tissue evidence="7">Leaf</tissue>
    </source>
</reference>
<dbReference type="KEGG" id="dcr:108193466"/>
<organism evidence="6">
    <name type="scientific">Daucus carota subsp. sativus</name>
    <name type="common">Carrot</name>
    <dbReference type="NCBI Taxonomy" id="79200"/>
    <lineage>
        <taxon>Eukaryota</taxon>
        <taxon>Viridiplantae</taxon>
        <taxon>Streptophyta</taxon>
        <taxon>Embryophyta</taxon>
        <taxon>Tracheophyta</taxon>
        <taxon>Spermatophyta</taxon>
        <taxon>Magnoliopsida</taxon>
        <taxon>eudicotyledons</taxon>
        <taxon>Gunneridae</taxon>
        <taxon>Pentapetalae</taxon>
        <taxon>asterids</taxon>
        <taxon>campanulids</taxon>
        <taxon>Apiales</taxon>
        <taxon>Apiaceae</taxon>
        <taxon>Apioideae</taxon>
        <taxon>Scandiceae</taxon>
        <taxon>Daucinae</taxon>
        <taxon>Daucus</taxon>
        <taxon>Daucus sect. Daucus</taxon>
    </lineage>
</organism>
<gene>
    <name evidence="6" type="ORF">DCAR_024560</name>
    <name evidence="7" type="ORF">DCAR_0727861</name>
</gene>